<dbReference type="AlphaFoldDB" id="A0A6G0YR35"/>
<comment type="caution">
    <text evidence="1">The sequence shown here is derived from an EMBL/GenBank/DDBJ whole genome shotgun (WGS) entry which is preliminary data.</text>
</comment>
<dbReference type="InterPro" id="IPR052579">
    <property type="entry name" value="Zinc_finger_SWIM"/>
</dbReference>
<evidence type="ECO:0000313" key="2">
    <source>
        <dbReference type="Proteomes" id="UP000478052"/>
    </source>
</evidence>
<dbReference type="Proteomes" id="UP000478052">
    <property type="component" value="Unassembled WGS sequence"/>
</dbReference>
<protein>
    <submittedName>
        <fullName evidence="1">Protein FAR-RED ELONGATED HYPOCOTYL 3-like</fullName>
    </submittedName>
</protein>
<dbReference type="PANTHER" id="PTHR31569">
    <property type="entry name" value="SWIM-TYPE DOMAIN-CONTAINING PROTEIN"/>
    <property type="match status" value="1"/>
</dbReference>
<reference evidence="1 2" key="1">
    <citation type="submission" date="2019-08" db="EMBL/GenBank/DDBJ databases">
        <title>Whole genome of Aphis craccivora.</title>
        <authorList>
            <person name="Voronova N.V."/>
            <person name="Shulinski R.S."/>
            <person name="Bandarenka Y.V."/>
            <person name="Zhorov D.G."/>
            <person name="Warner D."/>
        </authorList>
    </citation>
    <scope>NUCLEOTIDE SEQUENCE [LARGE SCALE GENOMIC DNA]</scope>
    <source>
        <strain evidence="1">180601</strain>
        <tissue evidence="1">Whole Body</tissue>
    </source>
</reference>
<proteinExistence type="predicted"/>
<organism evidence="1 2">
    <name type="scientific">Aphis craccivora</name>
    <name type="common">Cowpea aphid</name>
    <dbReference type="NCBI Taxonomy" id="307492"/>
    <lineage>
        <taxon>Eukaryota</taxon>
        <taxon>Metazoa</taxon>
        <taxon>Ecdysozoa</taxon>
        <taxon>Arthropoda</taxon>
        <taxon>Hexapoda</taxon>
        <taxon>Insecta</taxon>
        <taxon>Pterygota</taxon>
        <taxon>Neoptera</taxon>
        <taxon>Paraneoptera</taxon>
        <taxon>Hemiptera</taxon>
        <taxon>Sternorrhyncha</taxon>
        <taxon>Aphidomorpha</taxon>
        <taxon>Aphidoidea</taxon>
        <taxon>Aphididae</taxon>
        <taxon>Aphidini</taxon>
        <taxon>Aphis</taxon>
        <taxon>Aphis</taxon>
    </lineage>
</organism>
<dbReference type="OrthoDB" id="124789at2759"/>
<sequence>MSREITCEKMNISSGERTLCIQILQKIVFSKSADEYEINYEELKQTQINSVMQYFDKNWHPIQNEWVVCFQSKLMTLGNRTNNRLESTNQKITKVVTQFSRLDQLFQGLEMLMVTLRTEKDHVATECFSKTPSFVNNLPTEEKEMYWYLTSYAFDLVMSTFKSIKNIHILSLNEETQSSKIQSSEGTYNIPLHNPELYAERWTRKYYAKVCRVIPTNNTEHIKANQINDGNEIQNIKIVTVEKKTSKATGKKFEQRLMILKYIANAWEQDKNIRTTEIDSLLKENENRDNIDVNMELEEIEGDNVIQTDTNMEIEEIEEDNVIQTDNLEDNLPHLPPRVPT</sequence>
<evidence type="ECO:0000313" key="1">
    <source>
        <dbReference type="EMBL" id="KAF0760013.1"/>
    </source>
</evidence>
<dbReference type="PANTHER" id="PTHR31569:SF4">
    <property type="entry name" value="SWIM-TYPE DOMAIN-CONTAINING PROTEIN"/>
    <property type="match status" value="1"/>
</dbReference>
<gene>
    <name evidence="1" type="ORF">FWK35_00012636</name>
</gene>
<dbReference type="EMBL" id="VUJU01002813">
    <property type="protein sequence ID" value="KAF0760013.1"/>
    <property type="molecule type" value="Genomic_DNA"/>
</dbReference>
<name>A0A6G0YR35_APHCR</name>
<keyword evidence="2" id="KW-1185">Reference proteome</keyword>
<accession>A0A6G0YR35</accession>